<comment type="cofactor">
    <cofactor evidence="1">
        <name>Zn(2+)</name>
        <dbReference type="ChEBI" id="CHEBI:29105"/>
    </cofactor>
</comment>
<dbReference type="InterPro" id="IPR001261">
    <property type="entry name" value="ArgE/DapE_CS"/>
</dbReference>
<comment type="caution">
    <text evidence="11">The sequence shown here is derived from an EMBL/GenBank/DDBJ whole genome shotgun (WGS) entry which is preliminary data.</text>
</comment>
<evidence type="ECO:0000313" key="12">
    <source>
        <dbReference type="Proteomes" id="UP001429580"/>
    </source>
</evidence>
<keyword evidence="7 11" id="KW-0378">Hydrolase</keyword>
<dbReference type="RefSeq" id="WP_166951197.1">
    <property type="nucleotide sequence ID" value="NZ_JAASQI010000003.1"/>
</dbReference>
<keyword evidence="9" id="KW-0170">Cobalt</keyword>
<comment type="similarity">
    <text evidence="2">Belongs to the peptidase M20A family. ArgE subfamily.</text>
</comment>
<dbReference type="Proteomes" id="UP001429580">
    <property type="component" value="Unassembled WGS sequence"/>
</dbReference>
<dbReference type="InterPro" id="IPR050072">
    <property type="entry name" value="Peptidase_M20A"/>
</dbReference>
<evidence type="ECO:0000259" key="10">
    <source>
        <dbReference type="Pfam" id="PF07687"/>
    </source>
</evidence>
<keyword evidence="4" id="KW-0055">Arginine biosynthesis</keyword>
<evidence type="ECO:0000256" key="5">
    <source>
        <dbReference type="ARBA" id="ARBA00022605"/>
    </source>
</evidence>
<dbReference type="Pfam" id="PF07687">
    <property type="entry name" value="M20_dimer"/>
    <property type="match status" value="1"/>
</dbReference>
<evidence type="ECO:0000256" key="8">
    <source>
        <dbReference type="ARBA" id="ARBA00022833"/>
    </source>
</evidence>
<gene>
    <name evidence="11" type="ORF">FHS82_001834</name>
</gene>
<evidence type="ECO:0000256" key="4">
    <source>
        <dbReference type="ARBA" id="ARBA00022571"/>
    </source>
</evidence>
<keyword evidence="5" id="KW-0028">Amino-acid biosynthesis</keyword>
<dbReference type="InterPro" id="IPR010169">
    <property type="entry name" value="AcOrn-deacetyl"/>
</dbReference>
<dbReference type="InterPro" id="IPR011650">
    <property type="entry name" value="Peptidase_M20_dimer"/>
</dbReference>
<protein>
    <submittedName>
        <fullName evidence="11">Acetylornithine deacetylase</fullName>
        <ecNumber evidence="11">3.5.1.16</ecNumber>
    </submittedName>
</protein>
<dbReference type="EMBL" id="JAASQI010000003">
    <property type="protein sequence ID" value="NIJ57998.1"/>
    <property type="molecule type" value="Genomic_DNA"/>
</dbReference>
<dbReference type="Pfam" id="PF01546">
    <property type="entry name" value="Peptidase_M20"/>
    <property type="match status" value="1"/>
</dbReference>
<accession>A0ABX0UYL4</accession>
<evidence type="ECO:0000256" key="1">
    <source>
        <dbReference type="ARBA" id="ARBA00001947"/>
    </source>
</evidence>
<dbReference type="SUPFAM" id="SSF53187">
    <property type="entry name" value="Zn-dependent exopeptidases"/>
    <property type="match status" value="1"/>
</dbReference>
<dbReference type="PANTHER" id="PTHR43808">
    <property type="entry name" value="ACETYLORNITHINE DEACETYLASE"/>
    <property type="match status" value="1"/>
</dbReference>
<keyword evidence="12" id="KW-1185">Reference proteome</keyword>
<dbReference type="Gene3D" id="3.30.70.360">
    <property type="match status" value="1"/>
</dbReference>
<keyword evidence="8" id="KW-0862">Zinc</keyword>
<evidence type="ECO:0000256" key="3">
    <source>
        <dbReference type="ARBA" id="ARBA00022490"/>
    </source>
</evidence>
<dbReference type="Gene3D" id="3.40.630.10">
    <property type="entry name" value="Zn peptidases"/>
    <property type="match status" value="1"/>
</dbReference>
<dbReference type="GO" id="GO:0008777">
    <property type="term" value="F:acetylornithine deacetylase activity"/>
    <property type="evidence" value="ECO:0007669"/>
    <property type="project" value="UniProtKB-EC"/>
</dbReference>
<keyword evidence="3" id="KW-0963">Cytoplasm</keyword>
<dbReference type="PANTHER" id="PTHR43808:SF31">
    <property type="entry name" value="N-ACETYL-L-CITRULLINE DEACETYLASE"/>
    <property type="match status" value="1"/>
</dbReference>
<evidence type="ECO:0000256" key="2">
    <source>
        <dbReference type="ARBA" id="ARBA00005691"/>
    </source>
</evidence>
<dbReference type="CDD" id="cd03894">
    <property type="entry name" value="M20_ArgE"/>
    <property type="match status" value="1"/>
</dbReference>
<dbReference type="SUPFAM" id="SSF55031">
    <property type="entry name" value="Bacterial exopeptidase dimerisation domain"/>
    <property type="match status" value="1"/>
</dbReference>
<organism evidence="11 12">
    <name type="scientific">Pseudochelatococcus lubricantis</name>
    <dbReference type="NCBI Taxonomy" id="1538102"/>
    <lineage>
        <taxon>Bacteria</taxon>
        <taxon>Pseudomonadati</taxon>
        <taxon>Pseudomonadota</taxon>
        <taxon>Alphaproteobacteria</taxon>
        <taxon>Hyphomicrobiales</taxon>
        <taxon>Chelatococcaceae</taxon>
        <taxon>Pseudochelatococcus</taxon>
    </lineage>
</organism>
<sequence length="382" mass="40302">MQASAILSDLVGFPSVCGTPNGPIVDYVRGYLAFHGIPSQIVSGPEGDRFNLFATIGPADQPGYILSGHMDVVSAEGQAWSTDPFRLSLDNGRYFGRGATDMKGFLACVLATVPEYAAMDLARPVHIAFSYDEESGCRGVKHLLRSLGPLCHPPAGCIVGEPSDMRPVLSHKGKISLALSFQGRAGHSSNPAQGENAIYPAAELIGFVRAQADRLAQEGPFDATFEPAFSTMQVGTVLGGTAVNIIPDRCVVELEIRAIPGHDPVQAGATVLAFADSLAEAAHARGGTLQIRHEETSSYPPLAPNPDPALAELLTRLTGLAPQQSVSYGTEAGLYQQAGIPAIICGPGSITRAHRANEYILDSELDACTAMLRGLGIHLQRH</sequence>
<evidence type="ECO:0000256" key="6">
    <source>
        <dbReference type="ARBA" id="ARBA00022723"/>
    </source>
</evidence>
<dbReference type="NCBIfam" id="TIGR01892">
    <property type="entry name" value="AcOrn-deacetyl"/>
    <property type="match status" value="1"/>
</dbReference>
<keyword evidence="6" id="KW-0479">Metal-binding</keyword>
<dbReference type="EC" id="3.5.1.16" evidence="11"/>
<dbReference type="InterPro" id="IPR002933">
    <property type="entry name" value="Peptidase_M20"/>
</dbReference>
<dbReference type="PROSITE" id="PS00759">
    <property type="entry name" value="ARGE_DAPE_CPG2_2"/>
    <property type="match status" value="1"/>
</dbReference>
<evidence type="ECO:0000313" key="11">
    <source>
        <dbReference type="EMBL" id="NIJ57998.1"/>
    </source>
</evidence>
<feature type="domain" description="Peptidase M20 dimerisation" evidence="10">
    <location>
        <begin position="170"/>
        <end position="279"/>
    </location>
</feature>
<evidence type="ECO:0000256" key="9">
    <source>
        <dbReference type="ARBA" id="ARBA00023285"/>
    </source>
</evidence>
<dbReference type="NCBIfam" id="NF005710">
    <property type="entry name" value="PRK07522.1"/>
    <property type="match status" value="1"/>
</dbReference>
<name>A0ABX0UYL4_9HYPH</name>
<proteinExistence type="inferred from homology"/>
<reference evidence="11 12" key="1">
    <citation type="submission" date="2020-03" db="EMBL/GenBank/DDBJ databases">
        <title>Genomic Encyclopedia of Type Strains, Phase IV (KMG-IV): sequencing the most valuable type-strain genomes for metagenomic binning, comparative biology and taxonomic classification.</title>
        <authorList>
            <person name="Goeker M."/>
        </authorList>
    </citation>
    <scope>NUCLEOTIDE SEQUENCE [LARGE SCALE GENOMIC DNA]</scope>
    <source>
        <strain evidence="11 12">DSM 103870</strain>
    </source>
</reference>
<dbReference type="InterPro" id="IPR036264">
    <property type="entry name" value="Bact_exopeptidase_dim_dom"/>
</dbReference>
<evidence type="ECO:0000256" key="7">
    <source>
        <dbReference type="ARBA" id="ARBA00022801"/>
    </source>
</evidence>